<dbReference type="Proteomes" id="UP000319578">
    <property type="component" value="Unassembled WGS sequence"/>
</dbReference>
<comment type="caution">
    <text evidence="3">The sequence shown here is derived from an EMBL/GenBank/DDBJ whole genome shotgun (WGS) entry which is preliminary data.</text>
</comment>
<evidence type="ECO:0000256" key="1">
    <source>
        <dbReference type="SAM" id="Coils"/>
    </source>
</evidence>
<dbReference type="PATRIC" id="fig|54915.3.peg.2600"/>
<dbReference type="AlphaFoldDB" id="A0A0K9YPQ7"/>
<reference evidence="4" key="1">
    <citation type="submission" date="2015-07" db="EMBL/GenBank/DDBJ databases">
        <title>Genome sequencing project for genomic taxonomy and phylogenomics of Bacillus-like bacteria.</title>
        <authorList>
            <person name="Liu B."/>
            <person name="Wang J."/>
            <person name="Zhu Y."/>
            <person name="Liu G."/>
            <person name="Chen Q."/>
            <person name="Chen Z."/>
            <person name="Lan J."/>
            <person name="Che J."/>
            <person name="Ge C."/>
            <person name="Shi H."/>
            <person name="Pan Z."/>
            <person name="Liu X."/>
        </authorList>
    </citation>
    <scope>NUCLEOTIDE SEQUENCE [LARGE SCALE GENOMIC DNA]</scope>
    <source>
        <strain evidence="4">DSM 9887</strain>
    </source>
</reference>
<dbReference type="EMBL" id="LGIQ01000009">
    <property type="protein sequence ID" value="KNB70699.1"/>
    <property type="molecule type" value="Genomic_DNA"/>
</dbReference>
<evidence type="ECO:0000313" key="3">
    <source>
        <dbReference type="EMBL" id="KNB70699.1"/>
    </source>
</evidence>
<evidence type="ECO:0000313" key="2">
    <source>
        <dbReference type="EMBL" id="GED69838.1"/>
    </source>
</evidence>
<dbReference type="PROSITE" id="PS51257">
    <property type="entry name" value="PROKAR_LIPOPROTEIN"/>
    <property type="match status" value="1"/>
</dbReference>
<proteinExistence type="predicted"/>
<keyword evidence="1" id="KW-0175">Coiled coil</keyword>
<reference evidence="3" key="2">
    <citation type="submission" date="2015-07" db="EMBL/GenBank/DDBJ databases">
        <title>MeaNS - Measles Nucleotide Surveillance Program.</title>
        <authorList>
            <person name="Tran T."/>
            <person name="Druce J."/>
        </authorList>
    </citation>
    <scope>NUCLEOTIDE SEQUENCE</scope>
    <source>
        <strain evidence="3">DSM 9887</strain>
    </source>
</reference>
<dbReference type="OrthoDB" id="2472598at2"/>
<dbReference type="Proteomes" id="UP000036834">
    <property type="component" value="Unassembled WGS sequence"/>
</dbReference>
<reference evidence="2 5" key="3">
    <citation type="submission" date="2019-06" db="EMBL/GenBank/DDBJ databases">
        <title>Whole genome shotgun sequence of Brevibacillus reuszeri NBRC 15719.</title>
        <authorList>
            <person name="Hosoyama A."/>
            <person name="Uohara A."/>
            <person name="Ohji S."/>
            <person name="Ichikawa N."/>
        </authorList>
    </citation>
    <scope>NUCLEOTIDE SEQUENCE [LARGE SCALE GENOMIC DNA]</scope>
    <source>
        <strain evidence="2 5">NBRC 15719</strain>
    </source>
</reference>
<sequence length="168" mass="19796">MKKLYFLFFLLIASGCSERSTELESTKALLKEVKQQNAELELQMNKLTKELETKQKEYELRNILDIQAREIFHLMTEGKEIELQPHLSDKLTAANKTMTYFFDNEKITIPFVKNGYDFRQRFYSLESERSFITGYEVWQSGGNYAGVLVLKFVLKDDIWVLDEIQNDI</sequence>
<evidence type="ECO:0000313" key="4">
    <source>
        <dbReference type="Proteomes" id="UP000036834"/>
    </source>
</evidence>
<name>A0A0K9YPQ7_9BACL</name>
<keyword evidence="5" id="KW-1185">Reference proteome</keyword>
<accession>A0A0K9YPQ7</accession>
<gene>
    <name evidence="3" type="ORF">ADS79_17625</name>
    <name evidence="2" type="ORF">BRE01_35400</name>
</gene>
<feature type="coiled-coil region" evidence="1">
    <location>
        <begin position="23"/>
        <end position="57"/>
    </location>
</feature>
<evidence type="ECO:0000313" key="5">
    <source>
        <dbReference type="Proteomes" id="UP000319578"/>
    </source>
</evidence>
<dbReference type="RefSeq" id="WP_049739711.1">
    <property type="nucleotide sequence ID" value="NZ_BJON01000014.1"/>
</dbReference>
<protein>
    <submittedName>
        <fullName evidence="3">Uncharacterized protein</fullName>
    </submittedName>
</protein>
<organism evidence="3 4">
    <name type="scientific">Brevibacillus reuszeri</name>
    <dbReference type="NCBI Taxonomy" id="54915"/>
    <lineage>
        <taxon>Bacteria</taxon>
        <taxon>Bacillati</taxon>
        <taxon>Bacillota</taxon>
        <taxon>Bacilli</taxon>
        <taxon>Bacillales</taxon>
        <taxon>Paenibacillaceae</taxon>
        <taxon>Brevibacillus</taxon>
    </lineage>
</organism>
<dbReference type="EMBL" id="BJON01000014">
    <property type="protein sequence ID" value="GED69838.1"/>
    <property type="molecule type" value="Genomic_DNA"/>
</dbReference>